<comment type="caution">
    <text evidence="6">The sequence shown here is derived from an EMBL/GenBank/DDBJ whole genome shotgun (WGS) entry which is preliminary data.</text>
</comment>
<reference evidence="7" key="1">
    <citation type="submission" date="2017-04" db="EMBL/GenBank/DDBJ databases">
        <title>Function of individual gut microbiota members based on whole genome sequencing of pure cultures obtained from chicken caecum.</title>
        <authorList>
            <person name="Medvecky M."/>
            <person name="Cejkova D."/>
            <person name="Polansky O."/>
            <person name="Karasova D."/>
            <person name="Kubasova T."/>
            <person name="Cizek A."/>
            <person name="Rychlik I."/>
        </authorList>
    </citation>
    <scope>NUCLEOTIDE SEQUENCE [LARGE SCALE GENOMIC DNA]</scope>
    <source>
        <strain evidence="7">An178</strain>
    </source>
</reference>
<keyword evidence="2" id="KW-0813">Transport</keyword>
<evidence type="ECO:0000313" key="7">
    <source>
        <dbReference type="Proteomes" id="UP000195447"/>
    </source>
</evidence>
<accession>A0A1Y4LUM3</accession>
<dbReference type="InterPro" id="IPR050153">
    <property type="entry name" value="Metal_Ion_Import_ABC"/>
</dbReference>
<evidence type="ECO:0000256" key="4">
    <source>
        <dbReference type="ARBA" id="ARBA00022840"/>
    </source>
</evidence>
<protein>
    <recommendedName>
        <fullName evidence="5">ABC transporter domain-containing protein</fullName>
    </recommendedName>
</protein>
<evidence type="ECO:0000256" key="3">
    <source>
        <dbReference type="ARBA" id="ARBA00022741"/>
    </source>
</evidence>
<keyword evidence="3" id="KW-0547">Nucleotide-binding</keyword>
<dbReference type="Pfam" id="PF00005">
    <property type="entry name" value="ABC_tran"/>
    <property type="match status" value="1"/>
</dbReference>
<dbReference type="InterPro" id="IPR003439">
    <property type="entry name" value="ABC_transporter-like_ATP-bd"/>
</dbReference>
<keyword evidence="4" id="KW-0067">ATP-binding</keyword>
<dbReference type="Gene3D" id="3.40.50.300">
    <property type="entry name" value="P-loop containing nucleotide triphosphate hydrolases"/>
    <property type="match status" value="1"/>
</dbReference>
<evidence type="ECO:0000256" key="2">
    <source>
        <dbReference type="ARBA" id="ARBA00022448"/>
    </source>
</evidence>
<dbReference type="PANTHER" id="PTHR42734:SF6">
    <property type="entry name" value="MOLYBDATE IMPORT ATP-BINDING PROTEIN MOLC"/>
    <property type="match status" value="1"/>
</dbReference>
<dbReference type="InterPro" id="IPR027417">
    <property type="entry name" value="P-loop_NTPase"/>
</dbReference>
<dbReference type="GO" id="GO:0005524">
    <property type="term" value="F:ATP binding"/>
    <property type="evidence" value="ECO:0007669"/>
    <property type="project" value="UniProtKB-KW"/>
</dbReference>
<dbReference type="AlphaFoldDB" id="A0A1Y4LUM3"/>
<evidence type="ECO:0000259" key="5">
    <source>
        <dbReference type="PROSITE" id="PS50893"/>
    </source>
</evidence>
<organism evidence="6 7">
    <name type="scientific">Faecalitalea cylindroides</name>
    <dbReference type="NCBI Taxonomy" id="39483"/>
    <lineage>
        <taxon>Bacteria</taxon>
        <taxon>Bacillati</taxon>
        <taxon>Bacillota</taxon>
        <taxon>Erysipelotrichia</taxon>
        <taxon>Erysipelotrichales</taxon>
        <taxon>Erysipelotrichaceae</taxon>
        <taxon>Faecalitalea</taxon>
    </lineage>
</organism>
<name>A0A1Y4LUM3_9FIRM</name>
<sequence>MFIYDRTSYQHRYKFFWSTLSCNHFQKREKGHMIRLENIRYHSILSNIDLHLEKGKIVMLLGENGCGKTTLIKCLLQLIPYDGKVYFQDRLINDLDKRSLAEIFSYVPQIKTLVDYISVLEFVVAGRTRFLPGYQTPSDKDYDIALNALKEFGLKHLKERSMFEISGGELQLCYVARSIVQEANILVMDEPCTFLDYEKQYRFMERIKTLRSDDKMILISIHDPNLAIRYADEIVFMKKGSIYKKLEKNGPDFLDEFCRIYNQLFSNSFDYDRKLNMIFYRSIHKSL</sequence>
<dbReference type="CDD" id="cd03214">
    <property type="entry name" value="ABC_Iron-Siderophores_B12_Hemin"/>
    <property type="match status" value="1"/>
</dbReference>
<dbReference type="PANTHER" id="PTHR42734">
    <property type="entry name" value="METAL TRANSPORT SYSTEM ATP-BINDING PROTEIN TM_0124-RELATED"/>
    <property type="match status" value="1"/>
</dbReference>
<gene>
    <name evidence="6" type="ORF">B5F14_06095</name>
</gene>
<evidence type="ECO:0000256" key="1">
    <source>
        <dbReference type="ARBA" id="ARBA00005417"/>
    </source>
</evidence>
<keyword evidence="7" id="KW-1185">Reference proteome</keyword>
<proteinExistence type="inferred from homology"/>
<dbReference type="SUPFAM" id="SSF52540">
    <property type="entry name" value="P-loop containing nucleoside triphosphate hydrolases"/>
    <property type="match status" value="1"/>
</dbReference>
<comment type="similarity">
    <text evidence="1">Belongs to the ABC transporter superfamily.</text>
</comment>
<dbReference type="SMART" id="SM00382">
    <property type="entry name" value="AAA"/>
    <property type="match status" value="1"/>
</dbReference>
<feature type="domain" description="ABC transporter" evidence="5">
    <location>
        <begin position="34"/>
        <end position="264"/>
    </location>
</feature>
<dbReference type="EMBL" id="NFKM01000010">
    <property type="protein sequence ID" value="OUP60335.1"/>
    <property type="molecule type" value="Genomic_DNA"/>
</dbReference>
<dbReference type="PROSITE" id="PS50893">
    <property type="entry name" value="ABC_TRANSPORTER_2"/>
    <property type="match status" value="1"/>
</dbReference>
<evidence type="ECO:0000313" key="6">
    <source>
        <dbReference type="EMBL" id="OUP60335.1"/>
    </source>
</evidence>
<dbReference type="GO" id="GO:0016887">
    <property type="term" value="F:ATP hydrolysis activity"/>
    <property type="evidence" value="ECO:0007669"/>
    <property type="project" value="InterPro"/>
</dbReference>
<dbReference type="InterPro" id="IPR003593">
    <property type="entry name" value="AAA+_ATPase"/>
</dbReference>
<dbReference type="Proteomes" id="UP000195447">
    <property type="component" value="Unassembled WGS sequence"/>
</dbReference>